<dbReference type="AlphaFoldDB" id="A0A1M5JZH7"/>
<dbReference type="Proteomes" id="UP000184520">
    <property type="component" value="Unassembled WGS sequence"/>
</dbReference>
<evidence type="ECO:0000256" key="9">
    <source>
        <dbReference type="ARBA" id="ARBA00023136"/>
    </source>
</evidence>
<comment type="subcellular location">
    <subcellularLocation>
        <location evidence="1 11">Cell outer membrane</location>
        <topology evidence="1 11">Multi-pass membrane protein</topology>
    </subcellularLocation>
</comment>
<evidence type="ECO:0000259" key="14">
    <source>
        <dbReference type="Pfam" id="PF00593"/>
    </source>
</evidence>
<dbReference type="GO" id="GO:0006826">
    <property type="term" value="P:iron ion transport"/>
    <property type="evidence" value="ECO:0007669"/>
    <property type="project" value="UniProtKB-KW"/>
</dbReference>
<dbReference type="Pfam" id="PF07715">
    <property type="entry name" value="Plug"/>
    <property type="match status" value="1"/>
</dbReference>
<comment type="similarity">
    <text evidence="11 12">Belongs to the TonB-dependent receptor family.</text>
</comment>
<evidence type="ECO:0000256" key="8">
    <source>
        <dbReference type="ARBA" id="ARBA00023077"/>
    </source>
</evidence>
<gene>
    <name evidence="16" type="ORF">SAMN05216361_2315</name>
</gene>
<evidence type="ECO:0000256" key="10">
    <source>
        <dbReference type="ARBA" id="ARBA00023237"/>
    </source>
</evidence>
<proteinExistence type="inferred from homology"/>
<evidence type="ECO:0000256" key="12">
    <source>
        <dbReference type="RuleBase" id="RU003357"/>
    </source>
</evidence>
<evidence type="ECO:0000313" key="17">
    <source>
        <dbReference type="Proteomes" id="UP000184520"/>
    </source>
</evidence>
<feature type="domain" description="TonB-dependent receptor-like beta-barrel" evidence="14">
    <location>
        <begin position="269"/>
        <end position="798"/>
    </location>
</feature>
<keyword evidence="4" id="KW-0410">Iron transport</keyword>
<evidence type="ECO:0000256" key="3">
    <source>
        <dbReference type="ARBA" id="ARBA00022452"/>
    </source>
</evidence>
<dbReference type="InterPro" id="IPR036942">
    <property type="entry name" value="Beta-barrel_TonB_sf"/>
</dbReference>
<keyword evidence="10 11" id="KW-0998">Cell outer membrane</keyword>
<evidence type="ECO:0000256" key="1">
    <source>
        <dbReference type="ARBA" id="ARBA00004571"/>
    </source>
</evidence>
<dbReference type="PANTHER" id="PTHR32552:SF81">
    <property type="entry name" value="TONB-DEPENDENT OUTER MEMBRANE RECEPTOR"/>
    <property type="match status" value="1"/>
</dbReference>
<protein>
    <submittedName>
        <fullName evidence="16">Iron complex outermembrane recepter protein</fullName>
    </submittedName>
</protein>
<dbReference type="Gene3D" id="2.40.170.20">
    <property type="entry name" value="TonB-dependent receptor, beta-barrel domain"/>
    <property type="match status" value="2"/>
</dbReference>
<organism evidence="16 17">
    <name type="scientific">Marisediminitalea aggregata</name>
    <dbReference type="NCBI Taxonomy" id="634436"/>
    <lineage>
        <taxon>Bacteria</taxon>
        <taxon>Pseudomonadati</taxon>
        <taxon>Pseudomonadota</taxon>
        <taxon>Gammaproteobacteria</taxon>
        <taxon>Alteromonadales</taxon>
        <taxon>Alteromonadaceae</taxon>
        <taxon>Marisediminitalea</taxon>
    </lineage>
</organism>
<dbReference type="Pfam" id="PF00593">
    <property type="entry name" value="TonB_dep_Rec_b-barrel"/>
    <property type="match status" value="1"/>
</dbReference>
<evidence type="ECO:0000256" key="11">
    <source>
        <dbReference type="PROSITE-ProRule" id="PRU01360"/>
    </source>
</evidence>
<sequence>MTTHNKNACYLAVLAALSQSAWAQTDEQTTTPEYGFEKIEVTAQRKSESIQDAALPIDAITQNELSRDGVSNVMGLSKVSPSLSVVSGGGSNAVYFVRGVGNFAVNAYTDPALAFNVDGIYIGRPSATTASFLDLERVEVLKGPQGTLYGRNATAGAINIIPQKPVLDEYSASLSLGVGNYGTLETSAAVNFPIADNWAARVAGATLSNDGYNDDGTASTDDAALRAQVFGEVSDDLTVRVSVDYSTTQGTGSAPTYLGTYGFPFAGVSDNPNNIPGYNFNPAPENVSAPFTGPYTDAARDYFATLSTTPGFTSTTPQRPSYIDNEYIGVTGEINLTTDLGDLVILPAYREADIDLVFVSPGFQAAENNEHHEQFSLESRFSFTAGNTDWIFGAYYFDETVSGALSFNQYSLQSTQTIEASESTSTALFARATYHLNDDLRLVGGIRWSDDEKSMDGVANVFLNVCIREMEVYPGGPVIPNCDGAPVIPAGLTIEETLAQIDPADLPLGAPGIGTGPVPFGQLPLFPGAPDNLRANLLFINPTTVQRTRNESEVTYRIAAEYDAAKDSLLYASVETGYRSGGFTLSTGKEEFEPEFLNAYTLGSKNLFLNGVLKLNAELFYWDYEDQQASHLGLDANGNSALVTENIGESSIKGAELDIWYAASADLTVRGTMQYLNNKIEQYSYQQLTPDPDVRVVTGCAQELVETTENGGIWDVDCSGKEGRNSPKLSGNLGVDYHFELGDWIGTYSLDARYRGDRWIGFDYLPVQRAEAVTTVDTAFQFETMDGDWQVMAYARNITNEGIQSITQTIGLVDNVISTVYEPPRTVGIRVSYNYF</sequence>
<dbReference type="InterPro" id="IPR000531">
    <property type="entry name" value="Beta-barrel_TonB"/>
</dbReference>
<dbReference type="InterPro" id="IPR012910">
    <property type="entry name" value="Plug_dom"/>
</dbReference>
<evidence type="ECO:0000256" key="5">
    <source>
        <dbReference type="ARBA" id="ARBA00022692"/>
    </source>
</evidence>
<reference evidence="17" key="1">
    <citation type="submission" date="2016-11" db="EMBL/GenBank/DDBJ databases">
        <authorList>
            <person name="Varghese N."/>
            <person name="Submissions S."/>
        </authorList>
    </citation>
    <scope>NUCLEOTIDE SEQUENCE [LARGE SCALE GENOMIC DNA]</scope>
    <source>
        <strain evidence="17">CGMCC 1.8995</strain>
    </source>
</reference>
<evidence type="ECO:0000256" key="13">
    <source>
        <dbReference type="SAM" id="SignalP"/>
    </source>
</evidence>
<dbReference type="STRING" id="634436.SAMN05216361_2315"/>
<keyword evidence="3 11" id="KW-1134">Transmembrane beta strand</keyword>
<feature type="signal peptide" evidence="13">
    <location>
        <begin position="1"/>
        <end position="23"/>
    </location>
</feature>
<dbReference type="GO" id="GO:0009279">
    <property type="term" value="C:cell outer membrane"/>
    <property type="evidence" value="ECO:0007669"/>
    <property type="project" value="UniProtKB-SubCell"/>
</dbReference>
<dbReference type="PANTHER" id="PTHR32552">
    <property type="entry name" value="FERRICHROME IRON RECEPTOR-RELATED"/>
    <property type="match status" value="1"/>
</dbReference>
<evidence type="ECO:0000256" key="2">
    <source>
        <dbReference type="ARBA" id="ARBA00022448"/>
    </source>
</evidence>
<keyword evidence="7" id="KW-0406">Ion transport</keyword>
<keyword evidence="17" id="KW-1185">Reference proteome</keyword>
<keyword evidence="8 12" id="KW-0798">TonB box</keyword>
<dbReference type="InterPro" id="IPR039426">
    <property type="entry name" value="TonB-dep_rcpt-like"/>
</dbReference>
<keyword evidence="5 11" id="KW-0812">Transmembrane</keyword>
<evidence type="ECO:0000256" key="7">
    <source>
        <dbReference type="ARBA" id="ARBA00023065"/>
    </source>
</evidence>
<dbReference type="RefSeq" id="WP_073322834.1">
    <property type="nucleotide sequence ID" value="NZ_FQWD01000003.1"/>
</dbReference>
<keyword evidence="13" id="KW-0732">Signal</keyword>
<feature type="chain" id="PRO_5013313815" evidence="13">
    <location>
        <begin position="24"/>
        <end position="836"/>
    </location>
</feature>
<evidence type="ECO:0000259" key="15">
    <source>
        <dbReference type="Pfam" id="PF07715"/>
    </source>
</evidence>
<keyword evidence="9 11" id="KW-0472">Membrane</keyword>
<name>A0A1M5JZH7_9ALTE</name>
<evidence type="ECO:0000256" key="4">
    <source>
        <dbReference type="ARBA" id="ARBA00022496"/>
    </source>
</evidence>
<keyword evidence="2 11" id="KW-0813">Transport</keyword>
<accession>A0A1M5JZH7</accession>
<evidence type="ECO:0000256" key="6">
    <source>
        <dbReference type="ARBA" id="ARBA00023004"/>
    </source>
</evidence>
<dbReference type="EMBL" id="FQWD01000003">
    <property type="protein sequence ID" value="SHG45961.1"/>
    <property type="molecule type" value="Genomic_DNA"/>
</dbReference>
<dbReference type="PROSITE" id="PS52016">
    <property type="entry name" value="TONB_DEPENDENT_REC_3"/>
    <property type="match status" value="1"/>
</dbReference>
<evidence type="ECO:0000313" key="16">
    <source>
        <dbReference type="EMBL" id="SHG45961.1"/>
    </source>
</evidence>
<keyword evidence="6" id="KW-0408">Iron</keyword>
<dbReference type="SUPFAM" id="SSF56935">
    <property type="entry name" value="Porins"/>
    <property type="match status" value="1"/>
</dbReference>
<feature type="domain" description="TonB-dependent receptor plug" evidence="15">
    <location>
        <begin position="50"/>
        <end position="157"/>
    </location>
</feature>